<evidence type="ECO:0000256" key="8">
    <source>
        <dbReference type="ARBA" id="ARBA00022909"/>
    </source>
</evidence>
<evidence type="ECO:0000256" key="7">
    <source>
        <dbReference type="ARBA" id="ARBA00022840"/>
    </source>
</evidence>
<comment type="pathway">
    <text evidence="2">Cofactor biosynthesis; tetrahydrofolate biosynthesis; 2-amino-4-hydroxy-6-hydroxymethyl-7,8-dihydropteridine diphosphate from 7,8-dihydroneopterin triphosphate: step 4/4.</text>
</comment>
<feature type="compositionally biased region" description="Low complexity" evidence="9">
    <location>
        <begin position="174"/>
        <end position="191"/>
    </location>
</feature>
<dbReference type="Pfam" id="PF00809">
    <property type="entry name" value="Pterin_bind"/>
    <property type="match status" value="2"/>
</dbReference>
<accession>A0A4S2F3F7</accession>
<feature type="domain" description="Pterin-binding" evidence="10">
    <location>
        <begin position="21"/>
        <end position="372"/>
    </location>
</feature>
<dbReference type="OrthoDB" id="9811744at2"/>
<dbReference type="GO" id="GO:0046656">
    <property type="term" value="P:folic acid biosynthetic process"/>
    <property type="evidence" value="ECO:0007669"/>
    <property type="project" value="UniProtKB-KW"/>
</dbReference>
<dbReference type="InterPro" id="IPR035907">
    <property type="entry name" value="Hppk_sf"/>
</dbReference>
<dbReference type="PROSITE" id="PS50972">
    <property type="entry name" value="PTERIN_BINDING"/>
    <property type="match status" value="1"/>
</dbReference>
<evidence type="ECO:0000313" key="12">
    <source>
        <dbReference type="Proteomes" id="UP000310263"/>
    </source>
</evidence>
<reference evidence="11 12" key="1">
    <citation type="submission" date="2019-04" db="EMBL/GenBank/DDBJ databases">
        <title>Microbes associate with the intestines of laboratory mice.</title>
        <authorList>
            <person name="Navarre W."/>
            <person name="Wong E."/>
            <person name="Huang K."/>
            <person name="Tropini C."/>
            <person name="Ng K."/>
            <person name="Yu B."/>
        </authorList>
    </citation>
    <scope>NUCLEOTIDE SEQUENCE [LARGE SCALE GENOMIC DNA]</scope>
    <source>
        <strain evidence="11 12">NM07_P-09</strain>
    </source>
</reference>
<dbReference type="EC" id="2.7.6.3" evidence="3"/>
<evidence type="ECO:0000256" key="1">
    <source>
        <dbReference type="ARBA" id="ARBA00000198"/>
    </source>
</evidence>
<dbReference type="GO" id="GO:0046654">
    <property type="term" value="P:tetrahydrofolate biosynthetic process"/>
    <property type="evidence" value="ECO:0007669"/>
    <property type="project" value="UniProtKB-UniPathway"/>
</dbReference>
<keyword evidence="5" id="KW-0547">Nucleotide-binding</keyword>
<dbReference type="SUPFAM" id="SSF51717">
    <property type="entry name" value="Dihydropteroate synthetase-like"/>
    <property type="match status" value="2"/>
</dbReference>
<feature type="region of interest" description="Disordered" evidence="9">
    <location>
        <begin position="166"/>
        <end position="227"/>
    </location>
</feature>
<dbReference type="GO" id="GO:0005524">
    <property type="term" value="F:ATP binding"/>
    <property type="evidence" value="ECO:0007669"/>
    <property type="project" value="UniProtKB-KW"/>
</dbReference>
<dbReference type="EMBL" id="SRYE01000001">
    <property type="protein sequence ID" value="TGY62972.1"/>
    <property type="molecule type" value="Genomic_DNA"/>
</dbReference>
<comment type="catalytic activity">
    <reaction evidence="1">
        <text>6-hydroxymethyl-7,8-dihydropterin + ATP = (7,8-dihydropterin-6-yl)methyl diphosphate + AMP + H(+)</text>
        <dbReference type="Rhea" id="RHEA:11412"/>
        <dbReference type="ChEBI" id="CHEBI:15378"/>
        <dbReference type="ChEBI" id="CHEBI:30616"/>
        <dbReference type="ChEBI" id="CHEBI:44841"/>
        <dbReference type="ChEBI" id="CHEBI:72950"/>
        <dbReference type="ChEBI" id="CHEBI:456215"/>
        <dbReference type="EC" id="2.7.6.3"/>
    </reaction>
</comment>
<dbReference type="Gene3D" id="3.20.20.20">
    <property type="entry name" value="Dihydropteroate synthase-like"/>
    <property type="match status" value="2"/>
</dbReference>
<dbReference type="GO" id="GO:0003848">
    <property type="term" value="F:2-amino-4-hydroxy-6-hydroxymethyldihydropteridine diphosphokinase activity"/>
    <property type="evidence" value="ECO:0007669"/>
    <property type="project" value="UniProtKB-EC"/>
</dbReference>
<evidence type="ECO:0000256" key="5">
    <source>
        <dbReference type="ARBA" id="ARBA00022741"/>
    </source>
</evidence>
<dbReference type="GO" id="GO:0016301">
    <property type="term" value="F:kinase activity"/>
    <property type="evidence" value="ECO:0007669"/>
    <property type="project" value="UniProtKB-KW"/>
</dbReference>
<dbReference type="InterPro" id="IPR000550">
    <property type="entry name" value="Hppk"/>
</dbReference>
<dbReference type="Pfam" id="PF01288">
    <property type="entry name" value="HPPK"/>
    <property type="match status" value="1"/>
</dbReference>
<dbReference type="PANTHER" id="PTHR20941">
    <property type="entry name" value="FOLATE SYNTHESIS PROTEINS"/>
    <property type="match status" value="1"/>
</dbReference>
<keyword evidence="4 11" id="KW-0808">Transferase</keyword>
<evidence type="ECO:0000256" key="4">
    <source>
        <dbReference type="ARBA" id="ARBA00022679"/>
    </source>
</evidence>
<evidence type="ECO:0000256" key="3">
    <source>
        <dbReference type="ARBA" id="ARBA00013253"/>
    </source>
</evidence>
<dbReference type="SUPFAM" id="SSF55083">
    <property type="entry name" value="6-hydroxymethyl-7,8-dihydropterin pyrophosphokinase, HPPK"/>
    <property type="match status" value="1"/>
</dbReference>
<gene>
    <name evidence="11" type="primary">folK</name>
    <name evidence="11" type="ORF">E5334_00145</name>
</gene>
<evidence type="ECO:0000259" key="10">
    <source>
        <dbReference type="PROSITE" id="PS50972"/>
    </source>
</evidence>
<evidence type="ECO:0000256" key="2">
    <source>
        <dbReference type="ARBA" id="ARBA00005051"/>
    </source>
</evidence>
<dbReference type="AlphaFoldDB" id="A0A4S2F3F7"/>
<dbReference type="PANTHER" id="PTHR20941:SF1">
    <property type="entry name" value="FOLIC ACID SYNTHESIS PROTEIN FOL1"/>
    <property type="match status" value="1"/>
</dbReference>
<evidence type="ECO:0000256" key="6">
    <source>
        <dbReference type="ARBA" id="ARBA00022777"/>
    </source>
</evidence>
<dbReference type="InterPro" id="IPR011005">
    <property type="entry name" value="Dihydropteroate_synth-like_sf"/>
</dbReference>
<comment type="caution">
    <text evidence="11">The sequence shown here is derived from an EMBL/GenBank/DDBJ whole genome shotgun (WGS) entry which is preliminary data.</text>
</comment>
<name>A0A4S2F3F7_9ACTN</name>
<keyword evidence="8" id="KW-0289">Folate biosynthesis</keyword>
<dbReference type="GO" id="GO:0005829">
    <property type="term" value="C:cytosol"/>
    <property type="evidence" value="ECO:0007669"/>
    <property type="project" value="TreeGrafter"/>
</dbReference>
<dbReference type="NCBIfam" id="TIGR01498">
    <property type="entry name" value="folK"/>
    <property type="match status" value="1"/>
</dbReference>
<dbReference type="PROSITE" id="PS00792">
    <property type="entry name" value="DHPS_1"/>
    <property type="match status" value="1"/>
</dbReference>
<evidence type="ECO:0000313" key="11">
    <source>
        <dbReference type="EMBL" id="TGY62972.1"/>
    </source>
</evidence>
<proteinExistence type="predicted"/>
<dbReference type="GO" id="GO:0004156">
    <property type="term" value="F:dihydropteroate synthase activity"/>
    <property type="evidence" value="ECO:0007669"/>
    <property type="project" value="TreeGrafter"/>
</dbReference>
<dbReference type="Proteomes" id="UP000310263">
    <property type="component" value="Unassembled WGS sequence"/>
</dbReference>
<dbReference type="Gene3D" id="3.30.70.560">
    <property type="entry name" value="7,8-Dihydro-6-hydroxymethylpterin-pyrophosphokinase HPPK"/>
    <property type="match status" value="1"/>
</dbReference>
<evidence type="ECO:0000256" key="9">
    <source>
        <dbReference type="SAM" id="MobiDB-lite"/>
    </source>
</evidence>
<dbReference type="InterPro" id="IPR000489">
    <property type="entry name" value="Pterin-binding_dom"/>
</dbReference>
<dbReference type="UniPathway" id="UPA00077">
    <property type="reaction ID" value="UER00155"/>
</dbReference>
<protein>
    <recommendedName>
        <fullName evidence="3">2-amino-4-hydroxy-6-hydroxymethyldihydropteridine diphosphokinase</fullName>
        <ecNumber evidence="3">2.7.6.3</ecNumber>
    </recommendedName>
</protein>
<keyword evidence="12" id="KW-1185">Reference proteome</keyword>
<dbReference type="InterPro" id="IPR045031">
    <property type="entry name" value="DHP_synth-like"/>
</dbReference>
<keyword evidence="6" id="KW-0418">Kinase</keyword>
<dbReference type="PROSITE" id="PS00793">
    <property type="entry name" value="DHPS_2"/>
    <property type="match status" value="1"/>
</dbReference>
<dbReference type="RefSeq" id="WP_136011600.1">
    <property type="nucleotide sequence ID" value="NZ_SRYE01000001.1"/>
</dbReference>
<organism evidence="11 12">
    <name type="scientific">Muricaecibacterium torontonense</name>
    <dbReference type="NCBI Taxonomy" id="3032871"/>
    <lineage>
        <taxon>Bacteria</taxon>
        <taxon>Bacillati</taxon>
        <taxon>Actinomycetota</taxon>
        <taxon>Coriobacteriia</taxon>
        <taxon>Coriobacteriales</taxon>
        <taxon>Atopobiaceae</taxon>
        <taxon>Muricaecibacterium</taxon>
    </lineage>
</organism>
<sequence>MLREDFATWQCGDRELSLARPRIMGVLNVTPDSFSDGGQNFDADLAIARGLELLDQGADIVDVGGESTRPGFVPVDPDEEARRVLPVIRELARAGALVSVDTRHASVAAMALRMGARIVNDVTGFTDPAMVSVATGSNCGLVVVHAGEVSDHPQRKSVLLDSDPRVRAQEAAEKPAPAAGESPAAGASENATGGEAAAQEGVASGEAAPASVPQGATGPAGSAASRLDEVMRRSARGYTSPTVRLSSGSHRRFTLPESAPIMRRIMGFLGDQARTLMRAGVAHDRIALDPGPGFGKLADEDVVIQRATAQMASMGYPICCAISRKRFVGAISGVDEAAQRDAATIGAALAAAAAGARILRVHDVAHTAEALNGFWTIAHPAQVRAFVALGSNVGDRLGYLARAVALINEIPLTCVVAVSRAYESDPAYGIATPVANAVAEIRTELAPEVLLGHLLAIEDALGRTRVPGEEGHGPRTIDCDLVFMEGETHGGSRLRLPHPGLTERDFVLVPMEDLVRDPARYLRHAGVTVKPREERVGIVRAQLGPIEW</sequence>
<dbReference type="CDD" id="cd00483">
    <property type="entry name" value="HPPK"/>
    <property type="match status" value="1"/>
</dbReference>
<keyword evidence="7" id="KW-0067">ATP-binding</keyword>